<feature type="compositionally biased region" description="Basic and acidic residues" evidence="1">
    <location>
        <begin position="1279"/>
        <end position="1316"/>
    </location>
</feature>
<evidence type="ECO:0000256" key="1">
    <source>
        <dbReference type="SAM" id="MobiDB-lite"/>
    </source>
</evidence>
<feature type="compositionally biased region" description="Basic and acidic residues" evidence="1">
    <location>
        <begin position="1014"/>
        <end position="1037"/>
    </location>
</feature>
<feature type="compositionally biased region" description="Basic and acidic residues" evidence="1">
    <location>
        <begin position="523"/>
        <end position="551"/>
    </location>
</feature>
<gene>
    <name evidence="2" type="ORF">L1049_002192</name>
</gene>
<feature type="compositionally biased region" description="Basic and acidic residues" evidence="1">
    <location>
        <begin position="1253"/>
        <end position="1262"/>
    </location>
</feature>
<feature type="region of interest" description="Disordered" evidence="1">
    <location>
        <begin position="520"/>
        <end position="618"/>
    </location>
</feature>
<feature type="region of interest" description="Disordered" evidence="1">
    <location>
        <begin position="293"/>
        <end position="312"/>
    </location>
</feature>
<evidence type="ECO:0008006" key="4">
    <source>
        <dbReference type="Google" id="ProtNLM"/>
    </source>
</evidence>
<evidence type="ECO:0000313" key="2">
    <source>
        <dbReference type="EMBL" id="KAK9271827.1"/>
    </source>
</evidence>
<feature type="compositionally biased region" description="Basic and acidic residues" evidence="1">
    <location>
        <begin position="903"/>
        <end position="913"/>
    </location>
</feature>
<feature type="compositionally biased region" description="Basic and acidic residues" evidence="1">
    <location>
        <begin position="392"/>
        <end position="407"/>
    </location>
</feature>
<dbReference type="Proteomes" id="UP001415857">
    <property type="component" value="Unassembled WGS sequence"/>
</dbReference>
<feature type="compositionally biased region" description="Basic and acidic residues" evidence="1">
    <location>
        <begin position="573"/>
        <end position="586"/>
    </location>
</feature>
<reference evidence="2 3" key="1">
    <citation type="journal article" date="2024" name="Plant J.">
        <title>Genome sequences and population genomics reveal climatic adaptation and genomic divergence between two closely related sweetgum species.</title>
        <authorList>
            <person name="Xu W.Q."/>
            <person name="Ren C.Q."/>
            <person name="Zhang X.Y."/>
            <person name="Comes H.P."/>
            <person name="Liu X.H."/>
            <person name="Li Y.G."/>
            <person name="Kettle C.J."/>
            <person name="Jalonen R."/>
            <person name="Gaisberger H."/>
            <person name="Ma Y.Z."/>
            <person name="Qiu Y.X."/>
        </authorList>
    </citation>
    <scope>NUCLEOTIDE SEQUENCE [LARGE SCALE GENOMIC DNA]</scope>
    <source>
        <strain evidence="2">Hangzhou</strain>
    </source>
</reference>
<feature type="compositionally biased region" description="Basic and acidic residues" evidence="1">
    <location>
        <begin position="1185"/>
        <end position="1199"/>
    </location>
</feature>
<feature type="compositionally biased region" description="Basic and acidic residues" evidence="1">
    <location>
        <begin position="703"/>
        <end position="717"/>
    </location>
</feature>
<feature type="compositionally biased region" description="Basic and acidic residues" evidence="1">
    <location>
        <begin position="1136"/>
        <end position="1165"/>
    </location>
</feature>
<feature type="compositionally biased region" description="Basic and acidic residues" evidence="1">
    <location>
        <begin position="84"/>
        <end position="98"/>
    </location>
</feature>
<feature type="region of interest" description="Disordered" evidence="1">
    <location>
        <begin position="773"/>
        <end position="882"/>
    </location>
</feature>
<feature type="compositionally biased region" description="Basic and acidic residues" evidence="1">
    <location>
        <begin position="922"/>
        <end position="936"/>
    </location>
</feature>
<feature type="compositionally biased region" description="Basic and acidic residues" evidence="1">
    <location>
        <begin position="1216"/>
        <end position="1228"/>
    </location>
</feature>
<feature type="compositionally biased region" description="Basic and acidic residues" evidence="1">
    <location>
        <begin position="178"/>
        <end position="205"/>
    </location>
</feature>
<feature type="region of interest" description="Disordered" evidence="1">
    <location>
        <begin position="173"/>
        <end position="253"/>
    </location>
</feature>
<feature type="compositionally biased region" description="Basic and acidic residues" evidence="1">
    <location>
        <begin position="872"/>
        <end position="881"/>
    </location>
</feature>
<feature type="region of interest" description="Disordered" evidence="1">
    <location>
        <begin position="362"/>
        <end position="407"/>
    </location>
</feature>
<sequence>MCEREREREQLDLGSDDPEKCTIAEDAPVKFFSTVDAGDETVEQSFQVESLEEAAPELNGDNKAYKEEDDVERNNLIDEEKAMLGPSKKIEEEKDEGKQIPNDGIRDVAISTITENPEIQNDEEEILEIGEGAKDKVDCPLPTLLKDNTSVEDEIQDKNNLDSPLVIETEEMYLQKPQKPEILKEVSESGPEDVVKESPKPKEVEDQTEILEKTAQADSTTNEKGKDDENPEQKLADSFIEQSFLQHSEPKNEKLETSLNVISEMMETATSSENAETITCVKDEISIKNLEQSFEEKGKEDKPTDTDDIREHGIPIEKLDLNEKTESAEVEIPERKVNDLHITHLLVEETEQVECGKLEEVSKFQPQEEFNEANGASTEEEKPIEEASEACKSTERTTLEHLSTEETKKNEALDTDMHQISMKIDDTEEGIIKEDAPTEVCRAVGMGDETVEQSFQGERLEEAAPELNGDNTSYKVEDNVERNSIVDEEVHGGPMITGKGDVTKEHMIEHNVRYITPELIEEETTKSFQDNETKAEGSKGEDTGEDTKEQIIEEGNVIDLSPESVAEGPVKNFQDDEKEAEKSKEEIVEEGNVIDLSPESVAEGPVKNFQDDEKEEEKFKEEIFEDSETAEPGEGIACETIQDDEIPGKKFYPSSVKQVERLQGEEDLSPMEASGEEKQDEDGSFVMVTGDEDNITRLVNAKENTEKEMPKDDEDAKQILQQDEPGEKLERSLIVMSEETEEGVTSADAGKFTRMREEADVRNLEETLEEEIKEAAKDTDDTKGIGIAKEEDLELVAEESRASKSTESTDLELNSKESETEVEELINGCKLDSTEELEDKDASKNVGEETKNEETSDLSLHKVETENASAEKSMEDVDGTVKDSSTVCIGEEVVELNCPEDENAQKSMEEAEPKSNGGDQSCKTDNETENLKNKFVNEEVYESPRVASMGEDIEEHIIQKEHTATDIIPESNGEDIFKSSEEDEKEEEKSKVEAFETISAGQNTREQIMEIDSVTDHPPESTEKETLEESPKEDKVCEEFETTASSTTTIKQNIEECATPDLSSLSVGEETIRESSEEDGNKSDAIEVKSYKAEDDADWNNIIEKKVHDEPKIPSTEEVITEDTIDSNVQYISPELTKDETVKSFQDNEKEEERSKGEDTKEKIIGKGNVIDLSPESIAEGPVKNFEDNGKEAEKFKGELEEESETAEAVMSIAREIYKDDESSDRIFHASSSVKQEERLQGEGEDLSPTKASEGEKREVDKSTIMVTGDEDNITNLVKVEENSENKTSKDDEDAKQILQKDEPVEKLERSINVHD</sequence>
<feature type="region of interest" description="Disordered" evidence="1">
    <location>
        <begin position="1061"/>
        <end position="1089"/>
    </location>
</feature>
<feature type="compositionally biased region" description="Basic and acidic residues" evidence="1">
    <location>
        <begin position="773"/>
        <end position="783"/>
    </location>
</feature>
<feature type="region of interest" description="Disordered" evidence="1">
    <location>
        <begin position="84"/>
        <end position="106"/>
    </location>
</feature>
<protein>
    <recommendedName>
        <fullName evidence="4">Titin-like</fullName>
    </recommendedName>
</protein>
<evidence type="ECO:0000313" key="3">
    <source>
        <dbReference type="Proteomes" id="UP001415857"/>
    </source>
</evidence>
<feature type="region of interest" description="Disordered" evidence="1">
    <location>
        <begin position="657"/>
        <end position="757"/>
    </location>
</feature>
<feature type="region of interest" description="Disordered" evidence="1">
    <location>
        <begin position="1011"/>
        <end position="1037"/>
    </location>
</feature>
<feature type="region of interest" description="Disordered" evidence="1">
    <location>
        <begin position="960"/>
        <end position="992"/>
    </location>
</feature>
<organism evidence="2 3">
    <name type="scientific">Liquidambar formosana</name>
    <name type="common">Formosan gum</name>
    <dbReference type="NCBI Taxonomy" id="63359"/>
    <lineage>
        <taxon>Eukaryota</taxon>
        <taxon>Viridiplantae</taxon>
        <taxon>Streptophyta</taxon>
        <taxon>Embryophyta</taxon>
        <taxon>Tracheophyta</taxon>
        <taxon>Spermatophyta</taxon>
        <taxon>Magnoliopsida</taxon>
        <taxon>eudicotyledons</taxon>
        <taxon>Gunneridae</taxon>
        <taxon>Pentapetalae</taxon>
        <taxon>Saxifragales</taxon>
        <taxon>Altingiaceae</taxon>
        <taxon>Liquidambar</taxon>
    </lineage>
</organism>
<feature type="region of interest" description="Disordered" evidence="1">
    <location>
        <begin position="898"/>
        <end position="936"/>
    </location>
</feature>
<feature type="compositionally biased region" description="Basic and acidic residues" evidence="1">
    <location>
        <begin position="221"/>
        <end position="235"/>
    </location>
</feature>
<feature type="region of interest" description="Disordered" evidence="1">
    <location>
        <begin position="1119"/>
        <end position="1316"/>
    </location>
</feature>
<keyword evidence="3" id="KW-1185">Reference proteome</keyword>
<proteinExistence type="predicted"/>
<accession>A0AAP0R6G7</accession>
<feature type="compositionally biased region" description="Basic and acidic residues" evidence="1">
    <location>
        <begin position="294"/>
        <end position="312"/>
    </location>
</feature>
<feature type="region of interest" description="Disordered" evidence="1">
    <location>
        <begin position="1"/>
        <end position="20"/>
    </location>
</feature>
<feature type="compositionally biased region" description="Basic and acidic residues" evidence="1">
    <location>
        <begin position="1070"/>
        <end position="1089"/>
    </location>
</feature>
<dbReference type="EMBL" id="JBBPBK010000013">
    <property type="protein sequence ID" value="KAK9271827.1"/>
    <property type="molecule type" value="Genomic_DNA"/>
</dbReference>
<comment type="caution">
    <text evidence="2">The sequence shown here is derived from an EMBL/GenBank/DDBJ whole genome shotgun (WGS) entry which is preliminary data.</text>
</comment>
<name>A0AAP0R6G7_LIQFO</name>
<feature type="compositionally biased region" description="Basic and acidic residues" evidence="1">
    <location>
        <begin position="840"/>
        <end position="865"/>
    </location>
</feature>